<sequence>MPQKCLELEATSYWGYRKLGLVMKIAIVTDSTAYLSPAQIAGLPIRIVTTPIILDGDTYNEGVDITPQEFWDKLKTAKEFPHTSQPRLGDVLAIHEQLKNEGYDTVINIYLSATISGINSTISAQAKQIEDQHVIVYDSQITVALMGEMVLVAGKMAAAGKSVDEILATLDDLRATTGEYFIVNDLQHLVRGGRLSSAAGFVGSMLRIRPLLTFNEEHKIVVAEKVRTAARASARIEELFGKAMADVDYPVKAWVIDSGAPEEAAKWQAKLQQDYPQINLGRSYLGPAITTHIGPGALALAWMKDWDAEQK</sequence>
<evidence type="ECO:0000256" key="1">
    <source>
        <dbReference type="ARBA" id="ARBA00003238"/>
    </source>
</evidence>
<proteinExistence type="predicted"/>
<dbReference type="STRING" id="1291052.FC18_GL000599"/>
<accession>A0A0R1ZJ25</accession>
<dbReference type="InterPro" id="IPR050270">
    <property type="entry name" value="DegV_domain_contain"/>
</dbReference>
<dbReference type="EMBL" id="AYYO01000056">
    <property type="protein sequence ID" value="KRM54378.1"/>
    <property type="molecule type" value="Genomic_DNA"/>
</dbReference>
<dbReference type="PANTHER" id="PTHR33434:SF2">
    <property type="entry name" value="FATTY ACID-BINDING PROTEIN TM_1468"/>
    <property type="match status" value="1"/>
</dbReference>
<keyword evidence="4" id="KW-1185">Reference proteome</keyword>
<evidence type="ECO:0000256" key="2">
    <source>
        <dbReference type="ARBA" id="ARBA00023121"/>
    </source>
</evidence>
<dbReference type="NCBIfam" id="TIGR00762">
    <property type="entry name" value="DegV"/>
    <property type="match status" value="1"/>
</dbReference>
<evidence type="ECO:0008006" key="5">
    <source>
        <dbReference type="Google" id="ProtNLM"/>
    </source>
</evidence>
<name>A0A0R1ZJ25_9LACO</name>
<dbReference type="SUPFAM" id="SSF82549">
    <property type="entry name" value="DAK1/DegV-like"/>
    <property type="match status" value="1"/>
</dbReference>
<protein>
    <recommendedName>
        <fullName evidence="5">DegV family protein</fullName>
    </recommendedName>
</protein>
<dbReference type="InterPro" id="IPR043168">
    <property type="entry name" value="DegV_C"/>
</dbReference>
<dbReference type="Pfam" id="PF02645">
    <property type="entry name" value="DegV"/>
    <property type="match status" value="1"/>
</dbReference>
<dbReference type="GO" id="GO:0008289">
    <property type="term" value="F:lipid binding"/>
    <property type="evidence" value="ECO:0007669"/>
    <property type="project" value="UniProtKB-KW"/>
</dbReference>
<reference evidence="3 4" key="1">
    <citation type="journal article" date="2015" name="Genome Announc.">
        <title>Expanding the biotechnology potential of lactobacilli through comparative genomics of 213 strains and associated genera.</title>
        <authorList>
            <person name="Sun Z."/>
            <person name="Harris H.M."/>
            <person name="McCann A."/>
            <person name="Guo C."/>
            <person name="Argimon S."/>
            <person name="Zhang W."/>
            <person name="Yang X."/>
            <person name="Jeffery I.B."/>
            <person name="Cooney J.C."/>
            <person name="Kagawa T.F."/>
            <person name="Liu W."/>
            <person name="Song Y."/>
            <person name="Salvetti E."/>
            <person name="Wrobel A."/>
            <person name="Rasinkangas P."/>
            <person name="Parkhill J."/>
            <person name="Rea M.C."/>
            <person name="O'Sullivan O."/>
            <person name="Ritari J."/>
            <person name="Douillard F.P."/>
            <person name="Paul Ross R."/>
            <person name="Yang R."/>
            <person name="Briner A.E."/>
            <person name="Felis G.E."/>
            <person name="de Vos W.M."/>
            <person name="Barrangou R."/>
            <person name="Klaenhammer T.R."/>
            <person name="Caufield P.W."/>
            <person name="Cui Y."/>
            <person name="Zhang H."/>
            <person name="O'Toole P.W."/>
        </authorList>
    </citation>
    <scope>NUCLEOTIDE SEQUENCE [LARGE SCALE GENOMIC DNA]</scope>
    <source>
        <strain evidence="3 4">DSM 20505</strain>
    </source>
</reference>
<dbReference type="Gene3D" id="3.40.50.10170">
    <property type="match status" value="1"/>
</dbReference>
<dbReference type="Proteomes" id="UP000051679">
    <property type="component" value="Unassembled WGS sequence"/>
</dbReference>
<dbReference type="AlphaFoldDB" id="A0A0R1ZJ25"/>
<evidence type="ECO:0000313" key="4">
    <source>
        <dbReference type="Proteomes" id="UP000051679"/>
    </source>
</evidence>
<dbReference type="InterPro" id="IPR003797">
    <property type="entry name" value="DegV"/>
</dbReference>
<dbReference type="Gene3D" id="3.30.1180.10">
    <property type="match status" value="1"/>
</dbReference>
<dbReference type="PANTHER" id="PTHR33434">
    <property type="entry name" value="DEGV DOMAIN-CONTAINING PROTEIN DR_1986-RELATED"/>
    <property type="match status" value="1"/>
</dbReference>
<comment type="caution">
    <text evidence="3">The sequence shown here is derived from an EMBL/GenBank/DDBJ whole genome shotgun (WGS) entry which is preliminary data.</text>
</comment>
<dbReference type="PATRIC" id="fig|1291052.5.peg.611"/>
<keyword evidence="2" id="KW-0446">Lipid-binding</keyword>
<gene>
    <name evidence="3" type="ORF">FC18_GL000599</name>
</gene>
<comment type="function">
    <text evidence="1">May bind long-chain fatty acids, such as palmitate, and may play a role in lipid transport or fatty acid metabolism.</text>
</comment>
<evidence type="ECO:0000313" key="3">
    <source>
        <dbReference type="EMBL" id="KRM54378.1"/>
    </source>
</evidence>
<organism evidence="3 4">
    <name type="scientific">Lacticaseibacillus sharpeae JCM 1186 = DSM 20505</name>
    <dbReference type="NCBI Taxonomy" id="1291052"/>
    <lineage>
        <taxon>Bacteria</taxon>
        <taxon>Bacillati</taxon>
        <taxon>Bacillota</taxon>
        <taxon>Bacilli</taxon>
        <taxon>Lactobacillales</taxon>
        <taxon>Lactobacillaceae</taxon>
        <taxon>Lacticaseibacillus</taxon>
    </lineage>
</organism>
<dbReference type="PROSITE" id="PS51482">
    <property type="entry name" value="DEGV"/>
    <property type="match status" value="1"/>
</dbReference>